<evidence type="ECO:0000256" key="2">
    <source>
        <dbReference type="ARBA" id="ARBA00022714"/>
    </source>
</evidence>
<keyword evidence="2 7" id="KW-0001">2Fe-2S</keyword>
<keyword evidence="5 7" id="KW-0411">Iron-sulfur</keyword>
<dbReference type="RefSeq" id="WP_220210563.1">
    <property type="nucleotide sequence ID" value="NZ_BNJK01000002.1"/>
</dbReference>
<dbReference type="Gene3D" id="3.40.30.10">
    <property type="entry name" value="Glutaredoxin"/>
    <property type="match status" value="1"/>
</dbReference>
<comment type="cofactor">
    <cofactor evidence="6">
        <name>[2Fe-2S] cluster</name>
        <dbReference type="ChEBI" id="CHEBI:190135"/>
    </cofactor>
</comment>
<dbReference type="InterPro" id="IPR041921">
    <property type="entry name" value="NuoE_N"/>
</dbReference>
<evidence type="ECO:0000256" key="3">
    <source>
        <dbReference type="ARBA" id="ARBA00022723"/>
    </source>
</evidence>
<keyword evidence="3 7" id="KW-0479">Metal-binding</keyword>
<comment type="cofactor">
    <cofactor evidence="7">
        <name>[2Fe-2S] cluster</name>
        <dbReference type="ChEBI" id="CHEBI:190135"/>
    </cofactor>
    <text evidence="7">Binds 1 [2Fe-2S] cluster.</text>
</comment>
<keyword evidence="4 7" id="KW-0408">Iron</keyword>
<evidence type="ECO:0000256" key="4">
    <source>
        <dbReference type="ARBA" id="ARBA00023004"/>
    </source>
</evidence>
<dbReference type="GO" id="GO:0016491">
    <property type="term" value="F:oxidoreductase activity"/>
    <property type="evidence" value="ECO:0007669"/>
    <property type="project" value="InterPro"/>
</dbReference>
<comment type="similarity">
    <text evidence="1">Belongs to the complex I 24 kDa subunit family.</text>
</comment>
<gene>
    <name evidence="8" type="ORF">KSF_100020</name>
</gene>
<dbReference type="InterPro" id="IPR002023">
    <property type="entry name" value="NuoE-like"/>
</dbReference>
<dbReference type="GO" id="GO:0051537">
    <property type="term" value="F:2 iron, 2 sulfur cluster binding"/>
    <property type="evidence" value="ECO:0007669"/>
    <property type="project" value="UniProtKB-KW"/>
</dbReference>
<dbReference type="EMBL" id="BNJK01000002">
    <property type="protein sequence ID" value="GHO99954.1"/>
    <property type="molecule type" value="Genomic_DNA"/>
</dbReference>
<comment type="caution">
    <text evidence="8">The sequence shown here is derived from an EMBL/GenBank/DDBJ whole genome shotgun (WGS) entry which is preliminary data.</text>
</comment>
<feature type="binding site" evidence="7">
    <location>
        <position position="93"/>
    </location>
    <ligand>
        <name>[2Fe-2S] cluster</name>
        <dbReference type="ChEBI" id="CHEBI:190135"/>
    </ligand>
</feature>
<dbReference type="InterPro" id="IPR042128">
    <property type="entry name" value="NuoE_dom"/>
</dbReference>
<evidence type="ECO:0000256" key="6">
    <source>
        <dbReference type="ARBA" id="ARBA00034078"/>
    </source>
</evidence>
<organism evidence="8 9">
    <name type="scientific">Reticulibacter mediterranei</name>
    <dbReference type="NCBI Taxonomy" id="2778369"/>
    <lineage>
        <taxon>Bacteria</taxon>
        <taxon>Bacillati</taxon>
        <taxon>Chloroflexota</taxon>
        <taxon>Ktedonobacteria</taxon>
        <taxon>Ktedonobacterales</taxon>
        <taxon>Reticulibacteraceae</taxon>
        <taxon>Reticulibacter</taxon>
    </lineage>
</organism>
<reference evidence="8" key="1">
    <citation type="submission" date="2020-10" db="EMBL/GenBank/DDBJ databases">
        <title>Taxonomic study of unclassified bacteria belonging to the class Ktedonobacteria.</title>
        <authorList>
            <person name="Yabe S."/>
            <person name="Wang C.M."/>
            <person name="Zheng Y."/>
            <person name="Sakai Y."/>
            <person name="Cavaletti L."/>
            <person name="Monciardini P."/>
            <person name="Donadio S."/>
        </authorList>
    </citation>
    <scope>NUCLEOTIDE SEQUENCE</scope>
    <source>
        <strain evidence="8">ID150040</strain>
    </source>
</reference>
<accession>A0A8J3N695</accession>
<protein>
    <submittedName>
        <fullName evidence="8">Hydrogenase HoxE</fullName>
    </submittedName>
</protein>
<evidence type="ECO:0000313" key="9">
    <source>
        <dbReference type="Proteomes" id="UP000597444"/>
    </source>
</evidence>
<dbReference type="Pfam" id="PF01257">
    <property type="entry name" value="2Fe-2S_thioredx"/>
    <property type="match status" value="1"/>
</dbReference>
<name>A0A8J3N695_9CHLR</name>
<dbReference type="CDD" id="cd03064">
    <property type="entry name" value="TRX_Fd_NuoE"/>
    <property type="match status" value="1"/>
</dbReference>
<dbReference type="AlphaFoldDB" id="A0A8J3N695"/>
<feature type="binding site" evidence="7">
    <location>
        <position position="133"/>
    </location>
    <ligand>
        <name>[2Fe-2S] cluster</name>
        <dbReference type="ChEBI" id="CHEBI:190135"/>
    </ligand>
</feature>
<dbReference type="PIRSF" id="PIRSF000216">
    <property type="entry name" value="NADH_DH_24kDa"/>
    <property type="match status" value="1"/>
</dbReference>
<dbReference type="SUPFAM" id="SSF52833">
    <property type="entry name" value="Thioredoxin-like"/>
    <property type="match status" value="1"/>
</dbReference>
<dbReference type="PANTHER" id="PTHR43342">
    <property type="entry name" value="NADH-QUINONE OXIDOREDUCTASE, E SUBUNIT"/>
    <property type="match status" value="1"/>
</dbReference>
<keyword evidence="9" id="KW-1185">Reference proteome</keyword>
<evidence type="ECO:0000313" key="8">
    <source>
        <dbReference type="EMBL" id="GHO99954.1"/>
    </source>
</evidence>
<sequence>MVKSAPVLSAEEKRRRMIIATMRKNGYAPDALIETLHTVQSAYGYLDATELRFVANELHIPPSLVYGVATFYHAFTLKPEGHHRCILCQGTACYIKGSPAILRAVTKAYHITPGETTEDGEISLLTARCLGSCSLAPAAIMDEDVVGNLTPERTLAALEGWTKS</sequence>
<evidence type="ECO:0000256" key="7">
    <source>
        <dbReference type="PIRSR" id="PIRSR000216-1"/>
    </source>
</evidence>
<evidence type="ECO:0000256" key="5">
    <source>
        <dbReference type="ARBA" id="ARBA00023014"/>
    </source>
</evidence>
<proteinExistence type="inferred from homology"/>
<evidence type="ECO:0000256" key="1">
    <source>
        <dbReference type="ARBA" id="ARBA00010643"/>
    </source>
</evidence>
<dbReference type="InterPro" id="IPR028431">
    <property type="entry name" value="NADP_DH_HndA-like"/>
</dbReference>
<dbReference type="GO" id="GO:0046872">
    <property type="term" value="F:metal ion binding"/>
    <property type="evidence" value="ECO:0007669"/>
    <property type="project" value="UniProtKB-KW"/>
</dbReference>
<dbReference type="Proteomes" id="UP000597444">
    <property type="component" value="Unassembled WGS sequence"/>
</dbReference>
<feature type="binding site" evidence="7">
    <location>
        <position position="88"/>
    </location>
    <ligand>
        <name>[2Fe-2S] cluster</name>
        <dbReference type="ChEBI" id="CHEBI:190135"/>
    </ligand>
</feature>
<dbReference type="Gene3D" id="1.10.10.1590">
    <property type="entry name" value="NADH-quinone oxidoreductase subunit E"/>
    <property type="match status" value="1"/>
</dbReference>
<dbReference type="InterPro" id="IPR036249">
    <property type="entry name" value="Thioredoxin-like_sf"/>
</dbReference>
<feature type="binding site" evidence="7">
    <location>
        <position position="129"/>
    </location>
    <ligand>
        <name>[2Fe-2S] cluster</name>
        <dbReference type="ChEBI" id="CHEBI:190135"/>
    </ligand>
</feature>
<dbReference type="PANTHER" id="PTHR43342:SF2">
    <property type="entry name" value="POTENTIAL NAD-REDUCING HYDROGENASE SUBUNIT"/>
    <property type="match status" value="1"/>
</dbReference>